<gene>
    <name evidence="1" type="ORF">FHU35_12915</name>
</gene>
<dbReference type="InterPro" id="IPR036661">
    <property type="entry name" value="Luciferase-like_sf"/>
</dbReference>
<sequence>MRGEWSAGRVGVALDVDRDGDHLRQAAEAEALGYTALWVLGGQLDTLDPLAELVRATRTVAVAPGIIPLDRFGADEVAELFERVEAEAPGRLFTGFGGLQARPVSATREVLDGLDGRIPASRRLLAALGPRKLDLARDSAAGAITMLVTPEYTAQARARLGPDAVLVVCQLVALDEDRSRARETLRGPLGFLVGSEVTGYAANMRRMGFADADITGLGDRFVDAVTSSGQPGTVAEDVAAHLRAGADHVVLCAQSDGHQPGPIQLARTMAGLLPQLRGGHIAGLPRVMRGKDRS</sequence>
<organism evidence="1 2">
    <name type="scientific">Saccharopolyspora dendranthemae</name>
    <dbReference type="NCBI Taxonomy" id="1181886"/>
    <lineage>
        <taxon>Bacteria</taxon>
        <taxon>Bacillati</taxon>
        <taxon>Actinomycetota</taxon>
        <taxon>Actinomycetes</taxon>
        <taxon>Pseudonocardiales</taxon>
        <taxon>Pseudonocardiaceae</taxon>
        <taxon>Saccharopolyspora</taxon>
    </lineage>
</organism>
<dbReference type="Proteomes" id="UP000316184">
    <property type="component" value="Unassembled WGS sequence"/>
</dbReference>
<keyword evidence="2" id="KW-1185">Reference proteome</keyword>
<dbReference type="AlphaFoldDB" id="A0A561U993"/>
<dbReference type="RefSeq" id="WP_145739205.1">
    <property type="nucleotide sequence ID" value="NZ_VIWX01000002.1"/>
</dbReference>
<dbReference type="Gene3D" id="3.20.20.30">
    <property type="entry name" value="Luciferase-like domain"/>
    <property type="match status" value="1"/>
</dbReference>
<reference evidence="1 2" key="1">
    <citation type="submission" date="2019-06" db="EMBL/GenBank/DDBJ databases">
        <title>Sequencing the genomes of 1000 actinobacteria strains.</title>
        <authorList>
            <person name="Klenk H.-P."/>
        </authorList>
    </citation>
    <scope>NUCLEOTIDE SEQUENCE [LARGE SCALE GENOMIC DNA]</scope>
    <source>
        <strain evidence="1 2">DSM 46699</strain>
    </source>
</reference>
<accession>A0A561U993</accession>
<dbReference type="InterPro" id="IPR019922">
    <property type="entry name" value="Lucif-like_OxRdatse_MSMEG_4141"/>
</dbReference>
<evidence type="ECO:0000313" key="1">
    <source>
        <dbReference type="EMBL" id="TWF95915.1"/>
    </source>
</evidence>
<dbReference type="OrthoDB" id="4760590at2"/>
<evidence type="ECO:0000313" key="2">
    <source>
        <dbReference type="Proteomes" id="UP000316184"/>
    </source>
</evidence>
<comment type="caution">
    <text evidence="1">The sequence shown here is derived from an EMBL/GenBank/DDBJ whole genome shotgun (WGS) entry which is preliminary data.</text>
</comment>
<name>A0A561U993_9PSEU</name>
<dbReference type="SUPFAM" id="SSF51679">
    <property type="entry name" value="Bacterial luciferase-like"/>
    <property type="match status" value="1"/>
</dbReference>
<dbReference type="NCBIfam" id="TIGR03620">
    <property type="entry name" value="F420_MSMEG_4141"/>
    <property type="match status" value="1"/>
</dbReference>
<dbReference type="GO" id="GO:0016705">
    <property type="term" value="F:oxidoreductase activity, acting on paired donors, with incorporation or reduction of molecular oxygen"/>
    <property type="evidence" value="ECO:0007669"/>
    <property type="project" value="InterPro"/>
</dbReference>
<dbReference type="EMBL" id="VIWX01000002">
    <property type="protein sequence ID" value="TWF95915.1"/>
    <property type="molecule type" value="Genomic_DNA"/>
</dbReference>
<protein>
    <submittedName>
        <fullName evidence="1">Putative F420-dependent oxidoreductase</fullName>
    </submittedName>
</protein>
<proteinExistence type="predicted"/>